<organism evidence="1 2">
    <name type="scientific">Adineta steineri</name>
    <dbReference type="NCBI Taxonomy" id="433720"/>
    <lineage>
        <taxon>Eukaryota</taxon>
        <taxon>Metazoa</taxon>
        <taxon>Spiralia</taxon>
        <taxon>Gnathifera</taxon>
        <taxon>Rotifera</taxon>
        <taxon>Eurotatoria</taxon>
        <taxon>Bdelloidea</taxon>
        <taxon>Adinetida</taxon>
        <taxon>Adinetidae</taxon>
        <taxon>Adineta</taxon>
    </lineage>
</organism>
<dbReference type="EMBL" id="CAJOAY010021937">
    <property type="protein sequence ID" value="CAF4352641.1"/>
    <property type="molecule type" value="Genomic_DNA"/>
</dbReference>
<comment type="caution">
    <text evidence="1">The sequence shown here is derived from an EMBL/GenBank/DDBJ whole genome shotgun (WGS) entry which is preliminary data.</text>
</comment>
<sequence>HEQRLKSVENELSTMIINHEKLRDEHAVLNDDLNKCRYDLEQMELSDNSHKERLIQSLDEAKIYKRKLTLLGNCFKTVVRKASETSEQWVISTSKLHEQITDLSEDANKLRTLDERLEQSTKMLTLLRSQHEDLILQFMAVKPVLEKAYLYVREYKRKWSQTSNENRHLRSETKRMRSKIDDFHRAEGLMHTKIDEQEATITQLRK</sequence>
<gene>
    <name evidence="1" type="ORF">OKA104_LOCUS48887</name>
</gene>
<name>A0A820LDV6_9BILA</name>
<feature type="non-terminal residue" evidence="1">
    <location>
        <position position="206"/>
    </location>
</feature>
<reference evidence="1" key="1">
    <citation type="submission" date="2021-02" db="EMBL/GenBank/DDBJ databases">
        <authorList>
            <person name="Nowell W R."/>
        </authorList>
    </citation>
    <scope>NUCLEOTIDE SEQUENCE</scope>
</reference>
<dbReference type="AlphaFoldDB" id="A0A820LDV6"/>
<feature type="non-terminal residue" evidence="1">
    <location>
        <position position="1"/>
    </location>
</feature>
<evidence type="ECO:0000313" key="1">
    <source>
        <dbReference type="EMBL" id="CAF4352641.1"/>
    </source>
</evidence>
<accession>A0A820LDV6</accession>
<dbReference type="Proteomes" id="UP000663881">
    <property type="component" value="Unassembled WGS sequence"/>
</dbReference>
<evidence type="ECO:0000313" key="2">
    <source>
        <dbReference type="Proteomes" id="UP000663881"/>
    </source>
</evidence>
<proteinExistence type="predicted"/>
<protein>
    <submittedName>
        <fullName evidence="1">Uncharacterized protein</fullName>
    </submittedName>
</protein>